<keyword evidence="5 8" id="KW-1133">Transmembrane helix</keyword>
<dbReference type="Gene3D" id="1.20.58.220">
    <property type="entry name" value="Phosphate transport system protein phou homolog 2, domain 2"/>
    <property type="match status" value="1"/>
</dbReference>
<feature type="transmembrane region" description="Helical" evidence="8">
    <location>
        <begin position="46"/>
        <end position="72"/>
    </location>
</feature>
<keyword evidence="3" id="KW-1003">Cell membrane</keyword>
<reference evidence="10 11" key="1">
    <citation type="submission" date="2019-03" db="EMBL/GenBank/DDBJ databases">
        <title>Genomic Encyclopedia of Type Strains, Phase IV (KMG-IV): sequencing the most valuable type-strain genomes for metagenomic binning, comparative biology and taxonomic classification.</title>
        <authorList>
            <person name="Goeker M."/>
        </authorList>
    </citation>
    <scope>NUCLEOTIDE SEQUENCE [LARGE SCALE GENOMIC DNA]</scope>
    <source>
        <strain evidence="10 11">DSM 29481</strain>
    </source>
</reference>
<comment type="similarity">
    <text evidence="2">Belongs to the UPF0111 family.</text>
</comment>
<dbReference type="NCBIfam" id="TIGR00704">
    <property type="entry name" value="NaPi_cotrn_rel"/>
    <property type="match status" value="1"/>
</dbReference>
<keyword evidence="6 8" id="KW-0472">Membrane</keyword>
<feature type="transmembrane region" description="Helical" evidence="8">
    <location>
        <begin position="109"/>
        <end position="124"/>
    </location>
</feature>
<sequence length="558" mass="61389">MTFNNLLALLGGLALFLYGMHMMSAGLEQAAGDRMKAILEKLTSNPFLGVIVGAVITAIIQSSSATTVMVVGFVNSQLMTLNQAVWIIMGANIGTTITGQLIALDASKIAPLVAILGVVMVTFMKNKKVNAFGEILAGLGILFIGMDMMKNAMVPLQQSEAFIHAMTTISNPVLAILLGAGFTALIQSSSASVGILQALAISGLIPLSSAIYIIFGQNIGTCITAVLASLGANRNAKRTTIIHLSFNIIGTIVFLIFVHLVPFVSWMETITSNPAAQIANTHTAFNIVTTLLLLPFGNKLAKLAQLILPIKPEEIEDAGYNIPLTFIDEDNIGSVPIAISSLRKEALAMLKLTETNLQESMQALYGEPFKLDKINKREKRIDFINYEITNYMSKVSSLKMNESDSTTCNALYKCFADIERIGDHAINIIQYAIDGSEYKLSSSEWIKDEIKQLEELLEKSFALLFTYRLDSQNDCYEKIERIEDRIDELTANYRQKQIERLYEEKINAKDCVIYSEIMTDIERVSDHIMNIIQECKRCNFTLSDELFESGIAALNPAS</sequence>
<comment type="subcellular location">
    <subcellularLocation>
        <location evidence="1">Cell membrane</location>
        <topology evidence="1">Multi-pass membrane protein</topology>
    </subcellularLocation>
</comment>
<feature type="transmembrane region" description="Helical" evidence="8">
    <location>
        <begin position="211"/>
        <end position="232"/>
    </location>
</feature>
<dbReference type="InterPro" id="IPR038078">
    <property type="entry name" value="PhoU-like_sf"/>
</dbReference>
<evidence type="ECO:0000256" key="5">
    <source>
        <dbReference type="ARBA" id="ARBA00022989"/>
    </source>
</evidence>
<dbReference type="PANTHER" id="PTHR10010">
    <property type="entry name" value="SOLUTE CARRIER FAMILY 34 SODIUM PHOSPHATE , MEMBER 2-RELATED"/>
    <property type="match status" value="1"/>
</dbReference>
<evidence type="ECO:0000313" key="11">
    <source>
        <dbReference type="Proteomes" id="UP000295773"/>
    </source>
</evidence>
<dbReference type="Pfam" id="PF01865">
    <property type="entry name" value="PhoU_div"/>
    <property type="match status" value="1"/>
</dbReference>
<keyword evidence="4 8" id="KW-0812">Transmembrane</keyword>
<evidence type="ECO:0000256" key="2">
    <source>
        <dbReference type="ARBA" id="ARBA00008591"/>
    </source>
</evidence>
<feature type="transmembrane region" description="Helical" evidence="8">
    <location>
        <begin position="84"/>
        <end position="103"/>
    </location>
</feature>
<dbReference type="RefSeq" id="WP_120136530.1">
    <property type="nucleotide sequence ID" value="NZ_JADPGE010000001.1"/>
</dbReference>
<feature type="transmembrane region" description="Helical" evidence="8">
    <location>
        <begin position="244"/>
        <end position="267"/>
    </location>
</feature>
<evidence type="ECO:0000259" key="9">
    <source>
        <dbReference type="Pfam" id="PF01895"/>
    </source>
</evidence>
<evidence type="ECO:0000256" key="4">
    <source>
        <dbReference type="ARBA" id="ARBA00022692"/>
    </source>
</evidence>
<evidence type="ECO:0000256" key="3">
    <source>
        <dbReference type="ARBA" id="ARBA00022475"/>
    </source>
</evidence>
<evidence type="ECO:0000256" key="1">
    <source>
        <dbReference type="ARBA" id="ARBA00004651"/>
    </source>
</evidence>
<protein>
    <submittedName>
        <fullName evidence="10">Phosphate:Na+ symporter</fullName>
    </submittedName>
</protein>
<evidence type="ECO:0000256" key="8">
    <source>
        <dbReference type="SAM" id="Phobius"/>
    </source>
</evidence>
<organism evidence="10 11">
    <name type="scientific">Longicatena caecimuris</name>
    <dbReference type="NCBI Taxonomy" id="1796635"/>
    <lineage>
        <taxon>Bacteria</taxon>
        <taxon>Bacillati</taxon>
        <taxon>Bacillota</taxon>
        <taxon>Erysipelotrichia</taxon>
        <taxon>Erysipelotrichales</taxon>
        <taxon>Erysipelotrichaceae</taxon>
        <taxon>Longicatena</taxon>
    </lineage>
</organism>
<dbReference type="GO" id="GO:0005886">
    <property type="term" value="C:plasma membrane"/>
    <property type="evidence" value="ECO:0007669"/>
    <property type="project" value="UniProtKB-SubCell"/>
</dbReference>
<gene>
    <name evidence="10" type="ORF">EDD61_10581</name>
</gene>
<dbReference type="Proteomes" id="UP000295773">
    <property type="component" value="Unassembled WGS sequence"/>
</dbReference>
<comment type="caution">
    <text evidence="10">The sequence shown here is derived from an EMBL/GenBank/DDBJ whole genome shotgun (WGS) entry which is preliminary data.</text>
</comment>
<dbReference type="SUPFAM" id="SSF109755">
    <property type="entry name" value="PhoU-like"/>
    <property type="match status" value="1"/>
</dbReference>
<dbReference type="InterPro" id="IPR026022">
    <property type="entry name" value="PhoU_dom"/>
</dbReference>
<dbReference type="Pfam" id="PF01895">
    <property type="entry name" value="PhoU"/>
    <property type="match status" value="1"/>
</dbReference>
<dbReference type="EMBL" id="SMBP01000005">
    <property type="protein sequence ID" value="TCU62273.1"/>
    <property type="molecule type" value="Genomic_DNA"/>
</dbReference>
<dbReference type="NCBIfam" id="NF037997">
    <property type="entry name" value="Na_Pi_symport"/>
    <property type="match status" value="1"/>
</dbReference>
<dbReference type="AlphaFoldDB" id="A0A4R3TJ23"/>
<proteinExistence type="inferred from homology"/>
<keyword evidence="11" id="KW-1185">Reference proteome</keyword>
<dbReference type="GO" id="GO:0005436">
    <property type="term" value="F:sodium:phosphate symporter activity"/>
    <property type="evidence" value="ECO:0007669"/>
    <property type="project" value="InterPro"/>
</dbReference>
<evidence type="ECO:0000256" key="6">
    <source>
        <dbReference type="ARBA" id="ARBA00023136"/>
    </source>
</evidence>
<feature type="domain" description="PhoU" evidence="9">
    <location>
        <begin position="349"/>
        <end position="431"/>
    </location>
</feature>
<accession>A0A4R3TJ23</accession>
<dbReference type="InterPro" id="IPR018445">
    <property type="entry name" value="Put_Phosphate_transp_reg"/>
</dbReference>
<evidence type="ECO:0000313" key="10">
    <source>
        <dbReference type="EMBL" id="TCU62273.1"/>
    </source>
</evidence>
<dbReference type="InterPro" id="IPR004633">
    <property type="entry name" value="NaPi_cotrn-rel/YqeW-like"/>
</dbReference>
<evidence type="ECO:0000256" key="7">
    <source>
        <dbReference type="SAM" id="Coils"/>
    </source>
</evidence>
<feature type="coiled-coil region" evidence="7">
    <location>
        <begin position="472"/>
        <end position="499"/>
    </location>
</feature>
<name>A0A4R3TJ23_9FIRM</name>
<dbReference type="InterPro" id="IPR003841">
    <property type="entry name" value="Na/Pi_transpt"/>
</dbReference>
<dbReference type="PANTHER" id="PTHR10010:SF46">
    <property type="entry name" value="SODIUM-DEPENDENT PHOSPHATE TRANSPORT PROTEIN 2B"/>
    <property type="match status" value="1"/>
</dbReference>
<dbReference type="GO" id="GO:0044341">
    <property type="term" value="P:sodium-dependent phosphate transport"/>
    <property type="evidence" value="ECO:0007669"/>
    <property type="project" value="InterPro"/>
</dbReference>
<feature type="transmembrane region" description="Helical" evidence="8">
    <location>
        <begin position="131"/>
        <end position="149"/>
    </location>
</feature>
<keyword evidence="7" id="KW-0175">Coiled coil</keyword>
<dbReference type="Pfam" id="PF02690">
    <property type="entry name" value="Na_Pi_cotrans"/>
    <property type="match status" value="2"/>
</dbReference>